<evidence type="ECO:0000313" key="1">
    <source>
        <dbReference type="EMBL" id="GMM52897.1"/>
    </source>
</evidence>
<comment type="caution">
    <text evidence="1">The sequence shown here is derived from an EMBL/GenBank/DDBJ whole genome shotgun (WGS) entry which is preliminary data.</text>
</comment>
<organism evidence="1 2">
    <name type="scientific">Starmerella bacillaris</name>
    <name type="common">Yeast</name>
    <name type="synonym">Candida zemplinina</name>
    <dbReference type="NCBI Taxonomy" id="1247836"/>
    <lineage>
        <taxon>Eukaryota</taxon>
        <taxon>Fungi</taxon>
        <taxon>Dikarya</taxon>
        <taxon>Ascomycota</taxon>
        <taxon>Saccharomycotina</taxon>
        <taxon>Dipodascomycetes</taxon>
        <taxon>Dipodascales</taxon>
        <taxon>Trichomonascaceae</taxon>
        <taxon>Starmerella</taxon>
    </lineage>
</organism>
<dbReference type="Proteomes" id="UP001362899">
    <property type="component" value="Unassembled WGS sequence"/>
</dbReference>
<dbReference type="EMBL" id="BTGC01000008">
    <property type="protein sequence ID" value="GMM52897.1"/>
    <property type="molecule type" value="Genomic_DNA"/>
</dbReference>
<sequence length="118" mass="13392">MLSLVDILSQAPCTILFLGTEHQFVDQVKNLENTVFNPEGLEFECFEDVPALLKYLYVTQFENQTLFIYGLISYLKMQDDASYKSLANHLIAISSTGVPVEFGDHTTSEFFDQILKSI</sequence>
<reference evidence="1 2" key="1">
    <citation type="journal article" date="2023" name="Elife">
        <title>Identification of key yeast species and microbe-microbe interactions impacting larval growth of Drosophila in the wild.</title>
        <authorList>
            <person name="Mure A."/>
            <person name="Sugiura Y."/>
            <person name="Maeda R."/>
            <person name="Honda K."/>
            <person name="Sakurai N."/>
            <person name="Takahashi Y."/>
            <person name="Watada M."/>
            <person name="Katoh T."/>
            <person name="Gotoh A."/>
            <person name="Gotoh Y."/>
            <person name="Taniguchi I."/>
            <person name="Nakamura K."/>
            <person name="Hayashi T."/>
            <person name="Katayama T."/>
            <person name="Uemura T."/>
            <person name="Hattori Y."/>
        </authorList>
    </citation>
    <scope>NUCLEOTIDE SEQUENCE [LARGE SCALE GENOMIC DNA]</scope>
    <source>
        <strain evidence="1 2">SB-73</strain>
    </source>
</reference>
<evidence type="ECO:0000313" key="2">
    <source>
        <dbReference type="Proteomes" id="UP001362899"/>
    </source>
</evidence>
<dbReference type="AlphaFoldDB" id="A0AAV5RPQ3"/>
<protein>
    <submittedName>
        <fullName evidence="1">Uncharacterized protein</fullName>
    </submittedName>
</protein>
<keyword evidence="2" id="KW-1185">Reference proteome</keyword>
<gene>
    <name evidence="1" type="ORF">DASB73_038600</name>
</gene>
<name>A0AAV5RPQ3_STABA</name>
<accession>A0AAV5RPQ3</accession>
<proteinExistence type="predicted"/>